<dbReference type="PROSITE" id="PS51257">
    <property type="entry name" value="PROKAR_LIPOPROTEIN"/>
    <property type="match status" value="1"/>
</dbReference>
<feature type="compositionally biased region" description="Acidic residues" evidence="1">
    <location>
        <begin position="43"/>
        <end position="101"/>
    </location>
</feature>
<name>H9UHE1_SPIAZ</name>
<keyword evidence="3" id="KW-1185">Reference proteome</keyword>
<dbReference type="EMBL" id="CP003282">
    <property type="protein sequence ID" value="AFG36934.1"/>
    <property type="molecule type" value="Genomic_DNA"/>
</dbReference>
<dbReference type="AlphaFoldDB" id="H9UHE1"/>
<reference evidence="3" key="1">
    <citation type="journal article" date="2013" name="Stand. Genomic Sci.">
        <title>Complete genome sequence of the halophilic bacterium Spirochaeta africana type strain (Z-7692(T)) from the alkaline Lake Magadi in the East African Rift.</title>
        <authorList>
            <person name="Liolos K."/>
            <person name="Abt B."/>
            <person name="Scheuner C."/>
            <person name="Teshima H."/>
            <person name="Held B."/>
            <person name="Lapidus A."/>
            <person name="Nolan M."/>
            <person name="Lucas S."/>
            <person name="Deshpande S."/>
            <person name="Cheng J.F."/>
            <person name="Tapia R."/>
            <person name="Goodwin L.A."/>
            <person name="Pitluck S."/>
            <person name="Pagani I."/>
            <person name="Ivanova N."/>
            <person name="Mavromatis K."/>
            <person name="Mikhailova N."/>
            <person name="Huntemann M."/>
            <person name="Pati A."/>
            <person name="Chen A."/>
            <person name="Palaniappan K."/>
            <person name="Land M."/>
            <person name="Rohde M."/>
            <person name="Tindall B.J."/>
            <person name="Detter J.C."/>
            <person name="Goker M."/>
            <person name="Bristow J."/>
            <person name="Eisen J.A."/>
            <person name="Markowitz V."/>
            <person name="Hugenholtz P."/>
            <person name="Woyke T."/>
            <person name="Klenk H.P."/>
            <person name="Kyrpides N.C."/>
        </authorList>
    </citation>
    <scope>NUCLEOTIDE SEQUENCE</scope>
    <source>
        <strain evidence="3">ATCC 700263 / DSM 8902 / Z-7692</strain>
    </source>
</reference>
<dbReference type="RefSeq" id="WP_014454931.1">
    <property type="nucleotide sequence ID" value="NC_017098.1"/>
</dbReference>
<evidence type="ECO:0008006" key="4">
    <source>
        <dbReference type="Google" id="ProtNLM"/>
    </source>
</evidence>
<dbReference type="STRING" id="889378.Spiaf_0842"/>
<proteinExistence type="predicted"/>
<evidence type="ECO:0000313" key="3">
    <source>
        <dbReference type="Proteomes" id="UP000007383"/>
    </source>
</evidence>
<feature type="region of interest" description="Disordered" evidence="1">
    <location>
        <begin position="24"/>
        <end position="109"/>
    </location>
</feature>
<accession>H9UHE1</accession>
<evidence type="ECO:0000313" key="2">
    <source>
        <dbReference type="EMBL" id="AFG36934.1"/>
    </source>
</evidence>
<dbReference type="HOGENOM" id="CLU_1170076_0_0_12"/>
<gene>
    <name evidence="2" type="ordered locus">Spiaf_0842</name>
</gene>
<sequence>MRRIWSILVIIILALWIAGCSNPMGSSASSEDISEETTTPAGEEPETEEPETEEPETEEPETEEPETEEPETEEPETEEPETEEPETEEPETEEPETEEPDPTQWEYWIGDTGPAGGIIAAVDTSNSETWTYLEVAPGDIDGLVTWENAKTQATAYTAGEASDWRLPTLVELLLIYENLHVAEPSAAVLLLDAAYWSGEQFGGQDGTNRARAFDFSTGENRNLNAATLQRARAVRRF</sequence>
<organism evidence="2 3">
    <name type="scientific">Spirochaeta africana (strain ATCC 700263 / DSM 8902 / Z-7692)</name>
    <dbReference type="NCBI Taxonomy" id="889378"/>
    <lineage>
        <taxon>Bacteria</taxon>
        <taxon>Pseudomonadati</taxon>
        <taxon>Spirochaetota</taxon>
        <taxon>Spirochaetia</taxon>
        <taxon>Spirochaetales</taxon>
        <taxon>Spirochaetaceae</taxon>
        <taxon>Spirochaeta</taxon>
    </lineage>
</organism>
<dbReference type="KEGG" id="sfc:Spiaf_0842"/>
<evidence type="ECO:0000256" key="1">
    <source>
        <dbReference type="SAM" id="MobiDB-lite"/>
    </source>
</evidence>
<protein>
    <recommendedName>
        <fullName evidence="4">DUF1566 domain-containing protein</fullName>
    </recommendedName>
</protein>
<dbReference type="eggNOG" id="COG4690">
    <property type="taxonomic scope" value="Bacteria"/>
</dbReference>
<dbReference type="PATRIC" id="fig|889378.3.peg.844"/>
<dbReference type="OrthoDB" id="9812707at2"/>
<dbReference type="Proteomes" id="UP000007383">
    <property type="component" value="Chromosome"/>
</dbReference>